<evidence type="ECO:0000256" key="16">
    <source>
        <dbReference type="RuleBase" id="RU003651"/>
    </source>
</evidence>
<dbReference type="SUPFAM" id="SSF140990">
    <property type="entry name" value="FtsH protease domain-like"/>
    <property type="match status" value="1"/>
</dbReference>
<accession>A0A1F6G635</accession>
<proteinExistence type="inferred from homology"/>
<comment type="subunit">
    <text evidence="15">Homohexamer.</text>
</comment>
<keyword evidence="7 15" id="KW-0547">Nucleotide-binding</keyword>
<dbReference type="InterPro" id="IPR000642">
    <property type="entry name" value="Peptidase_M41"/>
</dbReference>
<keyword evidence="10 15" id="KW-0067">ATP-binding</keyword>
<dbReference type="FunFam" id="1.20.58.760:FF:000001">
    <property type="entry name" value="ATP-dependent zinc metalloprotease FtsH"/>
    <property type="match status" value="1"/>
</dbReference>
<comment type="cofactor">
    <cofactor evidence="15">
        <name>Zn(2+)</name>
        <dbReference type="ChEBI" id="CHEBI:29105"/>
    </cofactor>
    <text evidence="15">Binds 1 zinc ion per subunit.</text>
</comment>
<dbReference type="GO" id="GO:0006508">
    <property type="term" value="P:proteolysis"/>
    <property type="evidence" value="ECO:0007669"/>
    <property type="project" value="UniProtKB-KW"/>
</dbReference>
<evidence type="ECO:0000256" key="3">
    <source>
        <dbReference type="ARBA" id="ARBA00022475"/>
    </source>
</evidence>
<name>A0A1F6G635_9PROT</name>
<dbReference type="Gene3D" id="1.20.58.760">
    <property type="entry name" value="Peptidase M41"/>
    <property type="match status" value="1"/>
</dbReference>
<comment type="caution">
    <text evidence="18">The sequence shown here is derived from an EMBL/GenBank/DDBJ whole genome shotgun (WGS) entry which is preliminary data.</text>
</comment>
<dbReference type="GO" id="GO:0005886">
    <property type="term" value="C:plasma membrane"/>
    <property type="evidence" value="ECO:0007669"/>
    <property type="project" value="UniProtKB-SubCell"/>
</dbReference>
<comment type="function">
    <text evidence="15">Acts as a processive, ATP-dependent zinc metallopeptidase for both cytoplasmic and membrane proteins. Plays a role in the quality control of integral membrane proteins.</text>
</comment>
<evidence type="ECO:0000256" key="14">
    <source>
        <dbReference type="ARBA" id="ARBA00061570"/>
    </source>
</evidence>
<keyword evidence="5 15" id="KW-0812">Transmembrane</keyword>
<sequence length="613" mass="66767">MNSKSILTGLAILVLFFSIVNNFNWSSPPVTDIAYSDFLTYLDRGQIGSVTLQGDWVKGTTTSGKAFSSRGTYDPDLLEKLRAQRVGIKVEPEEDSPWYLSLLLQWGPLILLVGVWIFMMRRMPGGGGGGKIMSIGKSKARRYEEDTNDIRFANVAGVEEAKEELVEIVEFLKDPHKFQVLGGKIPKGVLMVGPPGTGKTLLAKAVAGEAGVSFFSISGSDFVEMFVGVGASRVRDLFDDAYKNKPCIIFIDEIDAVGRHRGAGLGSGHDEREQTLNALLVEMDGFDGSEGIITIAATNRSDILDPALTRPGRFDRQVYVGLPDIRGRKEILVVHSKKIALEPNTDLESIAKGTPGFSGAELANLINESALRAARLNKNEVQLDDMEWARDKIMMGAERKSLIMQDSEKRATAYHEAGHALVAAHTKCADPVHKITIIPRGRALGVTSFLPETDRLSYDKEALMARIKVGLGGRAAEDLVLGDFSTGVENDLQNATDIAYKMVCQWGMSEKLGALTVPLGNSGNYLAMDYNQEDPISDQVQDVVDKEVKSLLDECYADALGILTKHRNQLEALTQALMEHETVGAETFMELAGMAPGDSSVWPVSDPEITPAN</sequence>
<dbReference type="PANTHER" id="PTHR23076:SF97">
    <property type="entry name" value="ATP-DEPENDENT ZINC METALLOPROTEASE YME1L1"/>
    <property type="match status" value="1"/>
</dbReference>
<keyword evidence="12 15" id="KW-0482">Metalloprotease</keyword>
<keyword evidence="9 15" id="KW-0862">Zinc</keyword>
<evidence type="ECO:0000256" key="1">
    <source>
        <dbReference type="ARBA" id="ARBA00004370"/>
    </source>
</evidence>
<dbReference type="InterPro" id="IPR011546">
    <property type="entry name" value="Pept_M41_FtsH_extracell"/>
</dbReference>
<dbReference type="PROSITE" id="PS00674">
    <property type="entry name" value="AAA"/>
    <property type="match status" value="1"/>
</dbReference>
<dbReference type="HAMAP" id="MF_01458">
    <property type="entry name" value="FtsH"/>
    <property type="match status" value="1"/>
</dbReference>
<evidence type="ECO:0000256" key="8">
    <source>
        <dbReference type="ARBA" id="ARBA00022801"/>
    </source>
</evidence>
<dbReference type="Pfam" id="PF01434">
    <property type="entry name" value="Peptidase_M41"/>
    <property type="match status" value="1"/>
</dbReference>
<dbReference type="EMBL" id="MFNE01000047">
    <property type="protein sequence ID" value="OGG93565.1"/>
    <property type="molecule type" value="Genomic_DNA"/>
</dbReference>
<dbReference type="PANTHER" id="PTHR23076">
    <property type="entry name" value="METALLOPROTEASE M41 FTSH"/>
    <property type="match status" value="1"/>
</dbReference>
<gene>
    <name evidence="15" type="primary">ftsH</name>
    <name evidence="18" type="ORF">A2527_11700</name>
</gene>
<dbReference type="CDD" id="cd19501">
    <property type="entry name" value="RecA-like_FtsH"/>
    <property type="match status" value="1"/>
</dbReference>
<evidence type="ECO:0000256" key="12">
    <source>
        <dbReference type="ARBA" id="ARBA00023049"/>
    </source>
</evidence>
<evidence type="ECO:0000256" key="5">
    <source>
        <dbReference type="ARBA" id="ARBA00022692"/>
    </source>
</evidence>
<dbReference type="SUPFAM" id="SSF52540">
    <property type="entry name" value="P-loop containing nucleoside triphosphate hydrolases"/>
    <property type="match status" value="1"/>
</dbReference>
<dbReference type="GO" id="GO:0016887">
    <property type="term" value="F:ATP hydrolysis activity"/>
    <property type="evidence" value="ECO:0007669"/>
    <property type="project" value="UniProtKB-UniRule"/>
</dbReference>
<dbReference type="InterPro" id="IPR041569">
    <property type="entry name" value="AAA_lid_3"/>
</dbReference>
<dbReference type="InterPro" id="IPR003960">
    <property type="entry name" value="ATPase_AAA_CS"/>
</dbReference>
<comment type="caution">
    <text evidence="15">Lacks conserved residue(s) required for the propagation of feature annotation.</text>
</comment>
<dbReference type="Gene3D" id="3.40.50.300">
    <property type="entry name" value="P-loop containing nucleotide triphosphate hydrolases"/>
    <property type="match status" value="1"/>
</dbReference>
<evidence type="ECO:0000313" key="19">
    <source>
        <dbReference type="Proteomes" id="UP000178449"/>
    </source>
</evidence>
<dbReference type="GO" id="GO:0008270">
    <property type="term" value="F:zinc ion binding"/>
    <property type="evidence" value="ECO:0007669"/>
    <property type="project" value="UniProtKB-UniRule"/>
</dbReference>
<dbReference type="Gene3D" id="1.10.8.60">
    <property type="match status" value="1"/>
</dbReference>
<keyword evidence="3 15" id="KW-1003">Cell membrane</keyword>
<feature type="binding site" evidence="15">
    <location>
        <position position="491"/>
    </location>
    <ligand>
        <name>Zn(2+)</name>
        <dbReference type="ChEBI" id="CHEBI:29105"/>
        <note>catalytic</note>
    </ligand>
</feature>
<dbReference type="InterPro" id="IPR003593">
    <property type="entry name" value="AAA+_ATPase"/>
</dbReference>
<dbReference type="AlphaFoldDB" id="A0A1F6G635"/>
<evidence type="ECO:0000256" key="7">
    <source>
        <dbReference type="ARBA" id="ARBA00022741"/>
    </source>
</evidence>
<feature type="binding site" evidence="15">
    <location>
        <position position="419"/>
    </location>
    <ligand>
        <name>Zn(2+)</name>
        <dbReference type="ChEBI" id="CHEBI:29105"/>
        <note>catalytic</note>
    </ligand>
</feature>
<evidence type="ECO:0000259" key="17">
    <source>
        <dbReference type="SMART" id="SM00382"/>
    </source>
</evidence>
<feature type="binding site" evidence="15">
    <location>
        <begin position="193"/>
        <end position="200"/>
    </location>
    <ligand>
        <name>ATP</name>
        <dbReference type="ChEBI" id="CHEBI:30616"/>
    </ligand>
</feature>
<evidence type="ECO:0000256" key="4">
    <source>
        <dbReference type="ARBA" id="ARBA00022670"/>
    </source>
</evidence>
<protein>
    <recommendedName>
        <fullName evidence="15">ATP-dependent zinc metalloprotease FtsH</fullName>
        <ecNumber evidence="15">3.4.24.-</ecNumber>
    </recommendedName>
</protein>
<dbReference type="STRING" id="1817772.A2527_11700"/>
<comment type="similarity">
    <text evidence="14 15">In the central section; belongs to the AAA ATPase family.</text>
</comment>
<dbReference type="SMART" id="SM00382">
    <property type="entry name" value="AAA"/>
    <property type="match status" value="1"/>
</dbReference>
<dbReference type="InterPro" id="IPR005936">
    <property type="entry name" value="FtsH"/>
</dbReference>
<evidence type="ECO:0000313" key="18">
    <source>
        <dbReference type="EMBL" id="OGG93565.1"/>
    </source>
</evidence>
<comment type="subcellular location">
    <subcellularLocation>
        <location evidence="15">Cell membrane</location>
        <topology evidence="15">Multi-pass membrane protein</topology>
        <orientation evidence="15">Cytoplasmic side</orientation>
    </subcellularLocation>
    <subcellularLocation>
        <location evidence="1">Membrane</location>
    </subcellularLocation>
</comment>
<comment type="similarity">
    <text evidence="16">Belongs to the AAA ATPase family.</text>
</comment>
<dbReference type="NCBIfam" id="TIGR01241">
    <property type="entry name" value="FtsH_fam"/>
    <property type="match status" value="1"/>
</dbReference>
<comment type="similarity">
    <text evidence="2 15">In the C-terminal section; belongs to the peptidase M41 family.</text>
</comment>
<feature type="binding site" evidence="15">
    <location>
        <position position="415"/>
    </location>
    <ligand>
        <name>Zn(2+)</name>
        <dbReference type="ChEBI" id="CHEBI:29105"/>
        <note>catalytic</note>
    </ligand>
</feature>
<dbReference type="InterPro" id="IPR003959">
    <property type="entry name" value="ATPase_AAA_core"/>
</dbReference>
<reference evidence="18 19" key="1">
    <citation type="journal article" date="2016" name="Nat. Commun.">
        <title>Thousands of microbial genomes shed light on interconnected biogeochemical processes in an aquifer system.</title>
        <authorList>
            <person name="Anantharaman K."/>
            <person name="Brown C.T."/>
            <person name="Hug L.A."/>
            <person name="Sharon I."/>
            <person name="Castelle C.J."/>
            <person name="Probst A.J."/>
            <person name="Thomas B.C."/>
            <person name="Singh A."/>
            <person name="Wilkins M.J."/>
            <person name="Karaoz U."/>
            <person name="Brodie E.L."/>
            <person name="Williams K.H."/>
            <person name="Hubbard S.S."/>
            <person name="Banfield J.F."/>
        </authorList>
    </citation>
    <scope>NUCLEOTIDE SEQUENCE [LARGE SCALE GENOMIC DNA]</scope>
</reference>
<dbReference type="InterPro" id="IPR037219">
    <property type="entry name" value="Peptidase_M41-like"/>
</dbReference>
<dbReference type="FunFam" id="3.40.50.300:FF:000001">
    <property type="entry name" value="ATP-dependent zinc metalloprotease FtsH"/>
    <property type="match status" value="1"/>
</dbReference>
<organism evidence="18 19">
    <name type="scientific">Candidatus Lambdaproteobacteria bacterium RIFOXYD2_FULL_50_16</name>
    <dbReference type="NCBI Taxonomy" id="1817772"/>
    <lineage>
        <taxon>Bacteria</taxon>
        <taxon>Pseudomonadati</taxon>
        <taxon>Pseudomonadota</taxon>
        <taxon>Candidatus Lambdaproteobacteria</taxon>
    </lineage>
</organism>
<dbReference type="Pfam" id="PF00004">
    <property type="entry name" value="AAA"/>
    <property type="match status" value="1"/>
</dbReference>
<dbReference type="InterPro" id="IPR027417">
    <property type="entry name" value="P-loop_NTPase"/>
</dbReference>
<dbReference type="EC" id="3.4.24.-" evidence="15"/>
<dbReference type="GO" id="GO:0030163">
    <property type="term" value="P:protein catabolic process"/>
    <property type="evidence" value="ECO:0007669"/>
    <property type="project" value="UniProtKB-UniRule"/>
</dbReference>
<evidence type="ECO:0000256" key="6">
    <source>
        <dbReference type="ARBA" id="ARBA00022723"/>
    </source>
</evidence>
<evidence type="ECO:0000256" key="15">
    <source>
        <dbReference type="HAMAP-Rule" id="MF_01458"/>
    </source>
</evidence>
<dbReference type="Pfam" id="PF06480">
    <property type="entry name" value="FtsH_ext"/>
    <property type="match status" value="1"/>
</dbReference>
<evidence type="ECO:0000256" key="11">
    <source>
        <dbReference type="ARBA" id="ARBA00022989"/>
    </source>
</evidence>
<feature type="active site" evidence="15">
    <location>
        <position position="416"/>
    </location>
</feature>
<keyword evidence="13 15" id="KW-0472">Membrane</keyword>
<evidence type="ECO:0000256" key="10">
    <source>
        <dbReference type="ARBA" id="ARBA00022840"/>
    </source>
</evidence>
<keyword evidence="6 15" id="KW-0479">Metal-binding</keyword>
<feature type="transmembrane region" description="Helical" evidence="15">
    <location>
        <begin position="98"/>
        <end position="119"/>
    </location>
</feature>
<dbReference type="GO" id="GO:0005524">
    <property type="term" value="F:ATP binding"/>
    <property type="evidence" value="ECO:0007669"/>
    <property type="project" value="UniProtKB-UniRule"/>
</dbReference>
<dbReference type="FunFam" id="1.10.8.60:FF:000001">
    <property type="entry name" value="ATP-dependent zinc metalloprotease FtsH"/>
    <property type="match status" value="1"/>
</dbReference>
<feature type="domain" description="AAA+ ATPase" evidence="17">
    <location>
        <begin position="185"/>
        <end position="324"/>
    </location>
</feature>
<evidence type="ECO:0000256" key="13">
    <source>
        <dbReference type="ARBA" id="ARBA00023136"/>
    </source>
</evidence>
<evidence type="ECO:0000256" key="9">
    <source>
        <dbReference type="ARBA" id="ARBA00022833"/>
    </source>
</evidence>
<dbReference type="Pfam" id="PF17862">
    <property type="entry name" value="AAA_lid_3"/>
    <property type="match status" value="1"/>
</dbReference>
<dbReference type="Gene3D" id="3.30.720.210">
    <property type="match status" value="1"/>
</dbReference>
<evidence type="ECO:0000256" key="2">
    <source>
        <dbReference type="ARBA" id="ARBA00010044"/>
    </source>
</evidence>
<dbReference type="Proteomes" id="UP000178449">
    <property type="component" value="Unassembled WGS sequence"/>
</dbReference>
<dbReference type="GO" id="GO:0004176">
    <property type="term" value="F:ATP-dependent peptidase activity"/>
    <property type="evidence" value="ECO:0007669"/>
    <property type="project" value="InterPro"/>
</dbReference>
<dbReference type="GO" id="GO:0004222">
    <property type="term" value="F:metalloendopeptidase activity"/>
    <property type="evidence" value="ECO:0007669"/>
    <property type="project" value="InterPro"/>
</dbReference>
<keyword evidence="11 15" id="KW-1133">Transmembrane helix</keyword>
<keyword evidence="4 15" id="KW-0645">Protease</keyword>
<keyword evidence="8 15" id="KW-0378">Hydrolase</keyword>